<feature type="compositionally biased region" description="Polar residues" evidence="1">
    <location>
        <begin position="92"/>
        <end position="103"/>
    </location>
</feature>
<dbReference type="PANTHER" id="PTHR48038">
    <property type="entry name" value="RIBONUCLEOPROTEIN RB97D"/>
    <property type="match status" value="1"/>
</dbReference>
<dbReference type="PANTHER" id="PTHR48038:SF1">
    <property type="entry name" value="RIBONUCLEOPROTEIN RB97D"/>
    <property type="match status" value="1"/>
</dbReference>
<feature type="region of interest" description="Disordered" evidence="1">
    <location>
        <begin position="658"/>
        <end position="804"/>
    </location>
</feature>
<evidence type="ECO:0000313" key="2">
    <source>
        <dbReference type="EMBL" id="TGB08888.1"/>
    </source>
</evidence>
<name>A0AAX2SQ71_LIMRT</name>
<sequence>MTRNNKEQEDKSKVKLYKTKHGWFSALTRFFKIFAFRSKKEVKPTNFNDLDSLKDNQSDPTDAYKKGAATVATLFGVGAAGAVSPTEAHAATTTVDQKSQVIGSGSVSTSASGSTSTSQVTTSTSGSTISTSASTSTASTSDVKSTSGSTSTSNSTTTSTSGSTSQSTASTSESVLSQSNSTSMASGSTENGASTSTATSTVNSTNASQNTSSSVAASTTILNDNTLNNSLGTATSSVNTKGNVTNLTNAAILTNLKANFVQANAENTADVSNGTEFQNALNNSNISVIRLTADIDLGQSGMGNLQIPPRDLTIDGGNHSLNLGNNCIWLNAYTGMKTTTTVKDLNLYTANNRGGFALTNSGAETLIYDNVHATGGAAVFADTYSGSGYLKTFEIQGHTTIDGVSSYQYNGNTYSTSSANFVGYGTLMYAGNDLIIDDNASLVVNNSMSPYDVAMLANNGEHAVKVGENATLTINNTYNYSGGQIWNNVGNIALTNQDGKFIAGANSHINLSTSGTNVYFANGCDNNTVNFEQGTNTTFSGNLNFYFGGSGNTVNINDPAHVILNTTTGTTFSTNSSNVTINANNTNVIVTHNGVTTESNYFMNNQSTVNGTTYTIGTTTGEQNNGNAPVQMVMANINQNGTTRVEYTSESQYSESISASASTSTSTQESISGSISHSIETSISESRSGSASLSESASTSTSISESQSGSTSLSESVSNSTSLSESRSGSASLSESASTSTSLSESQSGSVSLSESISNSVSMSESLSNSISMSESFSNSVSMSESMSNSVSMSESLSNSVSMS</sequence>
<dbReference type="AlphaFoldDB" id="A0AAX2SQ71"/>
<dbReference type="Proteomes" id="UP000297521">
    <property type="component" value="Unassembled WGS sequence"/>
</dbReference>
<feature type="compositionally biased region" description="Low complexity" evidence="1">
    <location>
        <begin position="104"/>
        <end position="212"/>
    </location>
</feature>
<reference evidence="2" key="2">
    <citation type="submission" date="2019-04" db="EMBL/GenBank/DDBJ databases">
        <authorList>
            <person name="Bisanz J.E."/>
            <person name="Chagwedera N.D."/>
            <person name="Chawla A."/>
            <person name="Turnbaugh P.J."/>
        </authorList>
    </citation>
    <scope>NUCLEOTIDE SEQUENCE</scope>
    <source>
        <strain evidence="2">I8-5</strain>
    </source>
</reference>
<dbReference type="Pfam" id="PF20585">
    <property type="entry name" value="Pectate_lyase_5"/>
    <property type="match status" value="1"/>
</dbReference>
<dbReference type="RefSeq" id="WP_135350338.1">
    <property type="nucleotide sequence ID" value="NZ_SRKR01000035.1"/>
</dbReference>
<dbReference type="NCBIfam" id="NF033676">
    <property type="entry name" value="Lacb_SerRich_Nt"/>
    <property type="match status" value="1"/>
</dbReference>
<dbReference type="EMBL" id="SRKR01000035">
    <property type="protein sequence ID" value="TGB08888.1"/>
    <property type="molecule type" value="Genomic_DNA"/>
</dbReference>
<feature type="region of interest" description="Disordered" evidence="1">
    <location>
        <begin position="92"/>
        <end position="212"/>
    </location>
</feature>
<feature type="non-terminal residue" evidence="2">
    <location>
        <position position="804"/>
    </location>
</feature>
<evidence type="ECO:0000313" key="3">
    <source>
        <dbReference type="Proteomes" id="UP000297521"/>
    </source>
</evidence>
<comment type="caution">
    <text evidence="2">The sequence shown here is derived from an EMBL/GenBank/DDBJ whole genome shotgun (WGS) entry which is preliminary data.</text>
</comment>
<proteinExistence type="predicted"/>
<dbReference type="InterPro" id="IPR046776">
    <property type="entry name" value="Pectate_lyase_5"/>
</dbReference>
<gene>
    <name evidence="2" type="ORF">E5F87_11005</name>
</gene>
<evidence type="ECO:0000256" key="1">
    <source>
        <dbReference type="SAM" id="MobiDB-lite"/>
    </source>
</evidence>
<accession>A0AAX2SQ71</accession>
<reference evidence="2" key="1">
    <citation type="journal article" date="2019" name="Cell Metab.">
        <title>Nutrient sensing in CD11c cells alters the gut microbiome to regulate food intake and body mass.</title>
        <authorList>
            <person name="Chagwedera N.D."/>
            <person name="Ang Q.Y."/>
            <person name="Bisanz J.E."/>
            <person name="Leong Y.A."/>
            <person name="Ganeshan K."/>
            <person name="Cai J."/>
            <person name="Patterson A.D."/>
            <person name="Turnbaugh P.J."/>
            <person name="Chawla A."/>
        </authorList>
    </citation>
    <scope>NUCLEOTIDE SEQUENCE</scope>
    <source>
        <strain evidence="2">I8-5</strain>
    </source>
</reference>
<protein>
    <submittedName>
        <fullName evidence="2">Serine-rich glycoprotein adhesin</fullName>
    </submittedName>
</protein>
<organism evidence="2 3">
    <name type="scientific">Limosilactobacillus reuteri</name>
    <name type="common">Lactobacillus reuteri</name>
    <dbReference type="NCBI Taxonomy" id="1598"/>
    <lineage>
        <taxon>Bacteria</taxon>
        <taxon>Bacillati</taxon>
        <taxon>Bacillota</taxon>
        <taxon>Bacilli</taxon>
        <taxon>Lactobacillales</taxon>
        <taxon>Lactobacillaceae</taxon>
        <taxon>Limosilactobacillus</taxon>
    </lineage>
</organism>